<accession>A0A4R6X3K1</accession>
<organism evidence="3 4">
    <name type="scientific">Marinomonas communis</name>
    <dbReference type="NCBI Taxonomy" id="28254"/>
    <lineage>
        <taxon>Bacteria</taxon>
        <taxon>Pseudomonadati</taxon>
        <taxon>Pseudomonadota</taxon>
        <taxon>Gammaproteobacteria</taxon>
        <taxon>Oceanospirillales</taxon>
        <taxon>Oceanospirillaceae</taxon>
        <taxon>Marinomonas</taxon>
    </lineage>
</organism>
<sequence>MRILRTGFLFLPLLLAACSLPTISTSDRAPAQEPVVKTTEPSEALTPKQTAKEAVVSNIEASQENNAESHDELLAQYKRLELLAKQNVEELEKRLGHSVDKKELSIPSTDDSALLKSKVSELKDYTGQLTAQIVELDQRVEQRREHPNKGDVLQLHLSAVEVAKDRAFKAPSLVGKWVRGESRIVKLTENFLVENAMSEPLNVTFTESYQIVINQKLIGTFAPTRSKYELDFDAPTADGAGEVSGTLKLRLESE</sequence>
<comment type="caution">
    <text evidence="3">The sequence shown here is derived from an EMBL/GenBank/DDBJ whole genome shotgun (WGS) entry which is preliminary data.</text>
</comment>
<protein>
    <recommendedName>
        <fullName evidence="5">Lipoprotein</fullName>
    </recommendedName>
</protein>
<feature type="region of interest" description="Disordered" evidence="1">
    <location>
        <begin position="26"/>
        <end position="50"/>
    </location>
</feature>
<dbReference type="EMBL" id="SNZA01000005">
    <property type="protein sequence ID" value="TDR06659.1"/>
    <property type="molecule type" value="Genomic_DNA"/>
</dbReference>
<evidence type="ECO:0000256" key="2">
    <source>
        <dbReference type="SAM" id="SignalP"/>
    </source>
</evidence>
<keyword evidence="4" id="KW-1185">Reference proteome</keyword>
<gene>
    <name evidence="3" type="ORF">C8D85_2845</name>
</gene>
<evidence type="ECO:0000313" key="4">
    <source>
        <dbReference type="Proteomes" id="UP000295729"/>
    </source>
</evidence>
<name>A0A4R6X3K1_9GAMM</name>
<feature type="chain" id="PRO_5020540451" description="Lipoprotein" evidence="2">
    <location>
        <begin position="32"/>
        <end position="254"/>
    </location>
</feature>
<evidence type="ECO:0000256" key="1">
    <source>
        <dbReference type="SAM" id="MobiDB-lite"/>
    </source>
</evidence>
<dbReference type="AlphaFoldDB" id="A0A4R6X3K1"/>
<dbReference type="Proteomes" id="UP000295729">
    <property type="component" value="Unassembled WGS sequence"/>
</dbReference>
<feature type="signal peptide" evidence="2">
    <location>
        <begin position="1"/>
        <end position="31"/>
    </location>
</feature>
<evidence type="ECO:0008006" key="5">
    <source>
        <dbReference type="Google" id="ProtNLM"/>
    </source>
</evidence>
<reference evidence="3 4" key="1">
    <citation type="submission" date="2019-03" db="EMBL/GenBank/DDBJ databases">
        <title>Genomic Encyclopedia of Type Strains, Phase IV (KMG-IV): sequencing the most valuable type-strain genomes for metagenomic binning, comparative biology and taxonomic classification.</title>
        <authorList>
            <person name="Goeker M."/>
        </authorList>
    </citation>
    <scope>NUCLEOTIDE SEQUENCE [LARGE SCALE GENOMIC DNA]</scope>
    <source>
        <strain evidence="3 4">DSM 5604</strain>
    </source>
</reference>
<evidence type="ECO:0000313" key="3">
    <source>
        <dbReference type="EMBL" id="TDR06659.1"/>
    </source>
</evidence>
<dbReference type="PROSITE" id="PS51257">
    <property type="entry name" value="PROKAR_LIPOPROTEIN"/>
    <property type="match status" value="1"/>
</dbReference>
<proteinExistence type="predicted"/>
<keyword evidence="2" id="KW-0732">Signal</keyword>